<dbReference type="InterPro" id="IPR009030">
    <property type="entry name" value="Growth_fac_rcpt_cys_sf"/>
</dbReference>
<name>A0A238F6L3_9BASI</name>
<gene>
    <name evidence="6" type="ORF">BQ2448_2502</name>
</gene>
<dbReference type="PROSITE" id="PS00022">
    <property type="entry name" value="EGF_1"/>
    <property type="match status" value="1"/>
</dbReference>
<evidence type="ECO:0000256" key="4">
    <source>
        <dbReference type="SAM" id="SignalP"/>
    </source>
</evidence>
<feature type="disulfide bond" evidence="1">
    <location>
        <begin position="236"/>
        <end position="246"/>
    </location>
</feature>
<keyword evidence="3" id="KW-1133">Transmembrane helix</keyword>
<dbReference type="Gene3D" id="2.10.25.10">
    <property type="entry name" value="Laminin"/>
    <property type="match status" value="1"/>
</dbReference>
<feature type="disulfide bond" evidence="1">
    <location>
        <begin position="254"/>
        <end position="263"/>
    </location>
</feature>
<keyword evidence="1" id="KW-0245">EGF-like domain</keyword>
<dbReference type="PROSITE" id="PS01186">
    <property type="entry name" value="EGF_2"/>
    <property type="match status" value="1"/>
</dbReference>
<comment type="caution">
    <text evidence="1">Lacks conserved residue(s) required for the propagation of feature annotation.</text>
</comment>
<evidence type="ECO:0000256" key="3">
    <source>
        <dbReference type="SAM" id="Phobius"/>
    </source>
</evidence>
<feature type="chain" id="PRO_5012940931" evidence="4">
    <location>
        <begin position="23"/>
        <end position="969"/>
    </location>
</feature>
<dbReference type="SUPFAM" id="SSF57184">
    <property type="entry name" value="Growth factor receptor domain"/>
    <property type="match status" value="3"/>
</dbReference>
<keyword evidence="4" id="KW-0732">Signal</keyword>
<evidence type="ECO:0000259" key="5">
    <source>
        <dbReference type="PROSITE" id="PS50026"/>
    </source>
</evidence>
<organism evidence="6 7">
    <name type="scientific">Microbotryum intermedium</name>
    <dbReference type="NCBI Taxonomy" id="269621"/>
    <lineage>
        <taxon>Eukaryota</taxon>
        <taxon>Fungi</taxon>
        <taxon>Dikarya</taxon>
        <taxon>Basidiomycota</taxon>
        <taxon>Pucciniomycotina</taxon>
        <taxon>Microbotryomycetes</taxon>
        <taxon>Microbotryales</taxon>
        <taxon>Microbotryaceae</taxon>
        <taxon>Microbotryum</taxon>
    </lineage>
</organism>
<dbReference type="Gene3D" id="2.10.220.10">
    <property type="entry name" value="Hormone Receptor, Insulin-like Growth Factor Receptor 1, Chain A, domain 2"/>
    <property type="match status" value="3"/>
</dbReference>
<dbReference type="SMART" id="SM00181">
    <property type="entry name" value="EGF"/>
    <property type="match status" value="5"/>
</dbReference>
<dbReference type="Proteomes" id="UP000198372">
    <property type="component" value="Unassembled WGS sequence"/>
</dbReference>
<keyword evidence="3" id="KW-0812">Transmembrane</keyword>
<keyword evidence="1" id="KW-1015">Disulfide bond</keyword>
<dbReference type="EMBL" id="FMSP01000004">
    <property type="protein sequence ID" value="SCV69482.1"/>
    <property type="molecule type" value="Genomic_DNA"/>
</dbReference>
<keyword evidence="7" id="KW-1185">Reference proteome</keyword>
<evidence type="ECO:0000256" key="1">
    <source>
        <dbReference type="PROSITE-ProRule" id="PRU00076"/>
    </source>
</evidence>
<dbReference type="AlphaFoldDB" id="A0A238F6L3"/>
<dbReference type="PROSITE" id="PS50026">
    <property type="entry name" value="EGF_3"/>
    <property type="match status" value="1"/>
</dbReference>
<sequence length="969" mass="101363">MILRGCETVLLLLISLISLAHAELTPTRLSPRRPPATSAHVLARSLVERGEVANSNSTNFTSAVCTTTQCLQGTNSLSAGVHVVSRTNGTNTNLVKLLPGTYTSSSSSNANSSFLSFSSAASASTATPSPGFMTSGALGSTYTVSLQAGMIAYSSALFQGTPTYLTLPSTNTSAANSTATTLGSSISSLLLSDDVYAILQAGSERLVVWDGVADVSQWRSVVKNQVTFQQLQSSACPTPCASGGTCTGDGRCACATGWTGTLCGQSTYALSFSDDVNLGVHTDLLERVLHFPDICEPGRYGSSCLSCPATCTNCDQGVTGTGRCLEVGSSSIVQPSSECRASFIASVPSTDIGKDCFPACNCINGVCASNSSSATCACSAGWAAAANGTQCGACATGYYQTNGGDCLGESTSHTYRPLMLLLTRAGRISSACDASCASCSSPSGTCLTCQSGLQPDSTDATRCITSTSTSSNGTFITCAARTYYDSTSQSCVDCNPLCETCWTTGRGGCLTCRSPNGLLDGQCVAVSTKTGVCNSAQETKYKSNAVWVFDNTKQECDALPAKCSAGGIDNFSSGSLRPSLTCSACIPGSYLFQGICYNPCPNGTAVSTDETSCVPCDSSCSTCFGSSANSCLSCANSNQVLLNGKCVSSCPAGFYTAANSTCIACHPDCATCGTSFTNCLTCPTTRPVLSSGRCLLACASTQYYDTPSTSCQSCSSSCGTCSGPGTSDCLSCLSGSNTILSSGSCVASPNSCQVVPGFGACLSQLVVVSAPTTGSVQSTKPFPWWWILLSILLAVLSLGGGFWWWRRKDKARRRKRTERFGLDLGHHEVKLKLQKLDPVIANPIVPKAEDEIDPVLLERVPLTPRRFDTTPYEMGKRAREAHELKSMKVQNLKRMGKELERADEVAHKSRWSNLSYHSAVHPGLFRPAPAPPLRPQNTGASAYSDQSTFTTASGKKVRWGDRNPFNPYH</sequence>
<dbReference type="OrthoDB" id="18487at2759"/>
<dbReference type="CDD" id="cd00064">
    <property type="entry name" value="FU"/>
    <property type="match status" value="3"/>
</dbReference>
<proteinExistence type="predicted"/>
<dbReference type="InterPro" id="IPR006212">
    <property type="entry name" value="Furin_repeat"/>
</dbReference>
<keyword evidence="3" id="KW-0472">Membrane</keyword>
<feature type="transmembrane region" description="Helical" evidence="3">
    <location>
        <begin position="784"/>
        <end position="805"/>
    </location>
</feature>
<evidence type="ECO:0000313" key="7">
    <source>
        <dbReference type="Proteomes" id="UP000198372"/>
    </source>
</evidence>
<dbReference type="PANTHER" id="PTHR15332">
    <property type="entry name" value="PROPROTEIN CONVERTASE SUBTILISIN_KEXIN TYPE 5-LIKE"/>
    <property type="match status" value="1"/>
</dbReference>
<dbReference type="PANTHER" id="PTHR15332:SF175">
    <property type="entry name" value="PROPROTEIN CONVERTASE SUBTILISIN_KEXIN TYPE 5-LIKE"/>
    <property type="match status" value="1"/>
</dbReference>
<feature type="region of interest" description="Disordered" evidence="2">
    <location>
        <begin position="926"/>
        <end position="969"/>
    </location>
</feature>
<evidence type="ECO:0000256" key="2">
    <source>
        <dbReference type="SAM" id="MobiDB-lite"/>
    </source>
</evidence>
<feature type="compositionally biased region" description="Polar residues" evidence="2">
    <location>
        <begin position="936"/>
        <end position="953"/>
    </location>
</feature>
<evidence type="ECO:0000313" key="6">
    <source>
        <dbReference type="EMBL" id="SCV69482.1"/>
    </source>
</evidence>
<dbReference type="SMART" id="SM00261">
    <property type="entry name" value="FU"/>
    <property type="match status" value="6"/>
</dbReference>
<reference evidence="7" key="1">
    <citation type="submission" date="2016-09" db="EMBL/GenBank/DDBJ databases">
        <authorList>
            <person name="Jeantristanb JTB J.-T."/>
            <person name="Ricardo R."/>
        </authorList>
    </citation>
    <scope>NUCLEOTIDE SEQUENCE [LARGE SCALE GENOMIC DNA]</scope>
</reference>
<dbReference type="InterPro" id="IPR000742">
    <property type="entry name" value="EGF"/>
</dbReference>
<feature type="domain" description="EGF-like" evidence="5">
    <location>
        <begin position="232"/>
        <end position="264"/>
    </location>
</feature>
<protein>
    <submittedName>
        <fullName evidence="6">BQ2448_2502 protein</fullName>
    </submittedName>
</protein>
<dbReference type="STRING" id="269621.A0A238F6L3"/>
<feature type="signal peptide" evidence="4">
    <location>
        <begin position="1"/>
        <end position="22"/>
    </location>
</feature>
<accession>A0A238F6L3</accession>